<keyword evidence="5" id="KW-0325">Glycoprotein</keyword>
<feature type="compositionally biased region" description="Basic residues" evidence="6">
    <location>
        <begin position="231"/>
        <end position="242"/>
    </location>
</feature>
<reference evidence="8" key="2">
    <citation type="submission" date="2025-08" db="UniProtKB">
        <authorList>
            <consortium name="Ensembl"/>
        </authorList>
    </citation>
    <scope>IDENTIFICATION</scope>
</reference>
<evidence type="ECO:0000259" key="7">
    <source>
        <dbReference type="Pfam" id="PF04592"/>
    </source>
</evidence>
<dbReference type="AlphaFoldDB" id="A0A493T899"/>
<keyword evidence="2" id="KW-0964">Secreted</keyword>
<feature type="compositionally biased region" description="Basic residues" evidence="6">
    <location>
        <begin position="200"/>
        <end position="220"/>
    </location>
</feature>
<keyword evidence="9" id="KW-1185">Reference proteome</keyword>
<proteinExistence type="predicted"/>
<dbReference type="GO" id="GO:0005615">
    <property type="term" value="C:extracellular space"/>
    <property type="evidence" value="ECO:0007669"/>
    <property type="project" value="Ensembl"/>
</dbReference>
<feature type="region of interest" description="Disordered" evidence="6">
    <location>
        <begin position="187"/>
        <end position="275"/>
    </location>
</feature>
<keyword evidence="3" id="KW-0732">Signal</keyword>
<evidence type="ECO:0000256" key="2">
    <source>
        <dbReference type="ARBA" id="ARBA00022525"/>
    </source>
</evidence>
<dbReference type="Pfam" id="PF04592">
    <property type="entry name" value="SelP_N"/>
    <property type="match status" value="1"/>
</dbReference>
<protein>
    <submittedName>
        <fullName evidence="8">Selenoprotein P</fullName>
    </submittedName>
</protein>
<dbReference type="STRING" id="8840.ENSAPLP00000022076"/>
<reference evidence="8" key="3">
    <citation type="submission" date="2025-09" db="UniProtKB">
        <authorList>
            <consortium name="Ensembl"/>
        </authorList>
    </citation>
    <scope>IDENTIFICATION</scope>
</reference>
<evidence type="ECO:0000256" key="4">
    <source>
        <dbReference type="ARBA" id="ARBA00022933"/>
    </source>
</evidence>
<dbReference type="PANTHER" id="PTHR10105:SF3">
    <property type="entry name" value="SELENOPROTEIN P"/>
    <property type="match status" value="1"/>
</dbReference>
<feature type="domain" description="Selenoprotein P N-terminal" evidence="7">
    <location>
        <begin position="56"/>
        <end position="239"/>
    </location>
</feature>
<dbReference type="GO" id="GO:0007626">
    <property type="term" value="P:locomotory behavior"/>
    <property type="evidence" value="ECO:0007669"/>
    <property type="project" value="Ensembl"/>
</dbReference>
<comment type="subcellular location">
    <subcellularLocation>
        <location evidence="1">Secreted</location>
    </subcellularLocation>
</comment>
<dbReference type="GO" id="GO:0009791">
    <property type="term" value="P:post-embryonic development"/>
    <property type="evidence" value="ECO:0007669"/>
    <property type="project" value="Ensembl"/>
</dbReference>
<dbReference type="InterPro" id="IPR037941">
    <property type="entry name" value="SeP"/>
</dbReference>
<dbReference type="GO" id="GO:0001887">
    <property type="term" value="P:selenium compound metabolic process"/>
    <property type="evidence" value="ECO:0007669"/>
    <property type="project" value="Ensembl"/>
</dbReference>
<dbReference type="GeneTree" id="ENSGT00510000049326"/>
<dbReference type="InterPro" id="IPR007671">
    <property type="entry name" value="Selenoprotein-P_N"/>
</dbReference>
<evidence type="ECO:0000256" key="5">
    <source>
        <dbReference type="ARBA" id="ARBA00023180"/>
    </source>
</evidence>
<feature type="compositionally biased region" description="Basic and acidic residues" evidence="6">
    <location>
        <begin position="243"/>
        <end position="257"/>
    </location>
</feature>
<dbReference type="Ensembl" id="ENSAPLT00000028661.1">
    <property type="protein sequence ID" value="ENSAPLP00000022076.1"/>
    <property type="gene ID" value="ENSAPLG00000028990.1"/>
</dbReference>
<dbReference type="GO" id="GO:0007420">
    <property type="term" value="P:brain development"/>
    <property type="evidence" value="ECO:0007669"/>
    <property type="project" value="Ensembl"/>
</dbReference>
<evidence type="ECO:0000256" key="1">
    <source>
        <dbReference type="ARBA" id="ARBA00004613"/>
    </source>
</evidence>
<accession>A0A493T899</accession>
<gene>
    <name evidence="8" type="primary">SELENOP</name>
</gene>
<evidence type="ECO:0000256" key="3">
    <source>
        <dbReference type="ARBA" id="ARBA00022729"/>
    </source>
</evidence>
<dbReference type="GO" id="GO:0008430">
    <property type="term" value="F:selenium binding"/>
    <property type="evidence" value="ECO:0007669"/>
    <property type="project" value="Ensembl"/>
</dbReference>
<dbReference type="Proteomes" id="UP000016666">
    <property type="component" value="Chromosome Z"/>
</dbReference>
<evidence type="ECO:0000256" key="6">
    <source>
        <dbReference type="SAM" id="MobiDB-lite"/>
    </source>
</evidence>
<reference evidence="8 9" key="1">
    <citation type="submission" date="2017-10" db="EMBL/GenBank/DDBJ databases">
        <title>A new Pekin duck reference genome.</title>
        <authorList>
            <person name="Hou Z.-C."/>
            <person name="Zhou Z.-K."/>
            <person name="Zhu F."/>
            <person name="Hou S.-S."/>
        </authorList>
    </citation>
    <scope>NUCLEOTIDE SEQUENCE [LARGE SCALE GENOMIC DNA]</scope>
</reference>
<name>A0A493T899_ANAPP</name>
<sequence length="275" mass="32229">RWWLSSRLADTCACCRLPGCLSSYYDSLCKFFKSWILKQWEISTSIEVKNELCGWLSRLEDLRVKLENEGLVNISYVVVNHQGAYSQKKFHLLKESVSEYITVYQQDEHQADVWTTLNGNKDDFLIYDRCGRLVYHLGLPYSFLSFNYVEEAIKIAYCENKCGNCSYTEPDIDATCENITKKADEKLAEVEPKPSGQHSNHNHQPHRHRHHHHHHRHSKNQNHQAPSETQRRHHHSSRRHRVFDHNIHDQTGSHEQVEIVPPGEGVEILRQDTKL</sequence>
<evidence type="ECO:0000313" key="9">
    <source>
        <dbReference type="Proteomes" id="UP000016666"/>
    </source>
</evidence>
<organism evidence="8 9">
    <name type="scientific">Anas platyrhynchos platyrhynchos</name>
    <name type="common">Northern mallard</name>
    <dbReference type="NCBI Taxonomy" id="8840"/>
    <lineage>
        <taxon>Eukaryota</taxon>
        <taxon>Metazoa</taxon>
        <taxon>Chordata</taxon>
        <taxon>Craniata</taxon>
        <taxon>Vertebrata</taxon>
        <taxon>Euteleostomi</taxon>
        <taxon>Archelosauria</taxon>
        <taxon>Archosauria</taxon>
        <taxon>Dinosauria</taxon>
        <taxon>Saurischia</taxon>
        <taxon>Theropoda</taxon>
        <taxon>Coelurosauria</taxon>
        <taxon>Aves</taxon>
        <taxon>Neognathae</taxon>
        <taxon>Galloanserae</taxon>
        <taxon>Anseriformes</taxon>
        <taxon>Anatidae</taxon>
        <taxon>Anatinae</taxon>
        <taxon>Anas</taxon>
    </lineage>
</organism>
<dbReference type="GO" id="GO:0040008">
    <property type="term" value="P:regulation of growth"/>
    <property type="evidence" value="ECO:0007669"/>
    <property type="project" value="Ensembl"/>
</dbReference>
<keyword evidence="4" id="KW-0712">Selenocysteine</keyword>
<dbReference type="PANTHER" id="PTHR10105">
    <property type="entry name" value="SELENOPROTEIN P"/>
    <property type="match status" value="1"/>
</dbReference>
<evidence type="ECO:0000313" key="8">
    <source>
        <dbReference type="Ensembl" id="ENSAPLP00000022076.1"/>
    </source>
</evidence>